<gene>
    <name evidence="2" type="ORF">OS493_028089</name>
</gene>
<evidence type="ECO:0000313" key="2">
    <source>
        <dbReference type="EMBL" id="KAJ7383413.1"/>
    </source>
</evidence>
<reference evidence="2" key="1">
    <citation type="submission" date="2023-01" db="EMBL/GenBank/DDBJ databases">
        <title>Genome assembly of the deep-sea coral Lophelia pertusa.</title>
        <authorList>
            <person name="Herrera S."/>
            <person name="Cordes E."/>
        </authorList>
    </citation>
    <scope>NUCLEOTIDE SEQUENCE</scope>
    <source>
        <strain evidence="2">USNM1676648</strain>
        <tissue evidence="2">Polyp</tissue>
    </source>
</reference>
<proteinExistence type="predicted"/>
<keyword evidence="1" id="KW-0472">Membrane</keyword>
<feature type="transmembrane region" description="Helical" evidence="1">
    <location>
        <begin position="195"/>
        <end position="214"/>
    </location>
</feature>
<protein>
    <submittedName>
        <fullName evidence="2">Uncharacterized protein</fullName>
    </submittedName>
</protein>
<feature type="transmembrane region" description="Helical" evidence="1">
    <location>
        <begin position="170"/>
        <end position="189"/>
    </location>
</feature>
<evidence type="ECO:0000256" key="1">
    <source>
        <dbReference type="SAM" id="Phobius"/>
    </source>
</evidence>
<dbReference type="EMBL" id="MU825899">
    <property type="protein sequence ID" value="KAJ7383413.1"/>
    <property type="molecule type" value="Genomic_DNA"/>
</dbReference>
<name>A0A9X0D2K7_9CNID</name>
<accession>A0A9X0D2K7</accession>
<keyword evidence="3" id="KW-1185">Reference proteome</keyword>
<keyword evidence="1" id="KW-0812">Transmembrane</keyword>
<comment type="caution">
    <text evidence="2">The sequence shown here is derived from an EMBL/GenBank/DDBJ whole genome shotgun (WGS) entry which is preliminary data.</text>
</comment>
<organism evidence="2 3">
    <name type="scientific">Desmophyllum pertusum</name>
    <dbReference type="NCBI Taxonomy" id="174260"/>
    <lineage>
        <taxon>Eukaryota</taxon>
        <taxon>Metazoa</taxon>
        <taxon>Cnidaria</taxon>
        <taxon>Anthozoa</taxon>
        <taxon>Hexacorallia</taxon>
        <taxon>Scleractinia</taxon>
        <taxon>Caryophylliina</taxon>
        <taxon>Caryophylliidae</taxon>
        <taxon>Desmophyllum</taxon>
    </lineage>
</organism>
<dbReference type="Proteomes" id="UP001163046">
    <property type="component" value="Unassembled WGS sequence"/>
</dbReference>
<dbReference type="AlphaFoldDB" id="A0A9X0D2K7"/>
<keyword evidence="1" id="KW-1133">Transmembrane helix</keyword>
<evidence type="ECO:0000313" key="3">
    <source>
        <dbReference type="Proteomes" id="UP001163046"/>
    </source>
</evidence>
<sequence length="283" mass="33085">MDAPPALTYFPMSSFPNLIETGQLSSLKAGCFVFDLEVKPGWIHYNPNEVTVLSCNEMFRPLFPVSSVCQIQEQTLSINTQREFETLQEMFSRPIVLCATRRQEEEATANGFDTDFVIVIDPADSRIAQELIRITELVREKLRRRKKFYLTIDLMDKLDELSPLEYRKHILWLHCGFYITNFSAPYAILYRDAFYIWHFVVPCCLLVAAPYRVYRKLRCTDRRVDLNCRLVLKMSYAVPLILHCFSTDRPFPGRYLQDADKYNACLRRASEIHSLIDVPESQR</sequence>